<comment type="caution">
    <text evidence="2">The sequence shown here is derived from an EMBL/GenBank/DDBJ whole genome shotgun (WGS) entry which is preliminary data.</text>
</comment>
<gene>
    <name evidence="2" type="ORF">MB27_08725</name>
</gene>
<dbReference type="PANTHER" id="PTHR43194">
    <property type="entry name" value="HYDROLASE ALPHA/BETA FOLD FAMILY"/>
    <property type="match status" value="1"/>
</dbReference>
<dbReference type="RefSeq" id="WP_043523664.1">
    <property type="nucleotide sequence ID" value="NZ_BAABKU010000026.1"/>
</dbReference>
<name>A0A0A6UR18_ACTUT</name>
<feature type="domain" description="AB hydrolase-1" evidence="1">
    <location>
        <begin position="13"/>
        <end position="242"/>
    </location>
</feature>
<dbReference type="eggNOG" id="COG2021">
    <property type="taxonomic scope" value="Bacteria"/>
</dbReference>
<dbReference type="GO" id="GO:0016787">
    <property type="term" value="F:hydrolase activity"/>
    <property type="evidence" value="ECO:0007669"/>
    <property type="project" value="UniProtKB-KW"/>
</dbReference>
<dbReference type="OrthoDB" id="3210844at2"/>
<dbReference type="EMBL" id="JRTT01000008">
    <property type="protein sequence ID" value="KHD77861.1"/>
    <property type="molecule type" value="Genomic_DNA"/>
</dbReference>
<sequence length="250" mass="26717">MLHHEKFGSGQPVVLVPGGGARGRTYALYQVPALVEAGYQVYIVDNRPDARTIGELVADLAAFVERVVGGPCRLAGSSMGAHTVQELLVARPDLAVQGVLMASRARPDALSKAYAGAERELRASGITLPPGFEALIRAMQNLSPRTLADEQKAQDWLEIIELAGSSGPATPEVAAVDWDTDRRDAYRTITVPTLVVSFADDLVTPAARGRELADSIPGARYAEIPDAGHYGYLEQPGPVNEALLAFFKEI</sequence>
<dbReference type="InterPro" id="IPR029058">
    <property type="entry name" value="AB_hydrolase_fold"/>
</dbReference>
<proteinExistence type="predicted"/>
<accession>A0A0A6UR18</accession>
<protein>
    <submittedName>
        <fullName evidence="2">Alpha/beta hydrolase</fullName>
    </submittedName>
</protein>
<dbReference type="SUPFAM" id="SSF53474">
    <property type="entry name" value="alpha/beta-Hydrolases"/>
    <property type="match status" value="1"/>
</dbReference>
<evidence type="ECO:0000259" key="1">
    <source>
        <dbReference type="Pfam" id="PF12697"/>
    </source>
</evidence>
<dbReference type="InterPro" id="IPR050228">
    <property type="entry name" value="Carboxylesterase_BioH"/>
</dbReference>
<dbReference type="AlphaFoldDB" id="A0A0A6UR18"/>
<dbReference type="Proteomes" id="UP000054537">
    <property type="component" value="Unassembled WGS sequence"/>
</dbReference>
<dbReference type="Pfam" id="PF12697">
    <property type="entry name" value="Abhydrolase_6"/>
    <property type="match status" value="1"/>
</dbReference>
<evidence type="ECO:0000313" key="2">
    <source>
        <dbReference type="EMBL" id="KHD77861.1"/>
    </source>
</evidence>
<organism evidence="2 3">
    <name type="scientific">Actinoplanes utahensis</name>
    <dbReference type="NCBI Taxonomy" id="1869"/>
    <lineage>
        <taxon>Bacteria</taxon>
        <taxon>Bacillati</taxon>
        <taxon>Actinomycetota</taxon>
        <taxon>Actinomycetes</taxon>
        <taxon>Micromonosporales</taxon>
        <taxon>Micromonosporaceae</taxon>
        <taxon>Actinoplanes</taxon>
    </lineage>
</organism>
<dbReference type="InterPro" id="IPR000073">
    <property type="entry name" value="AB_hydrolase_1"/>
</dbReference>
<evidence type="ECO:0000313" key="3">
    <source>
        <dbReference type="Proteomes" id="UP000054537"/>
    </source>
</evidence>
<keyword evidence="3" id="KW-1185">Reference proteome</keyword>
<dbReference type="PANTHER" id="PTHR43194:SF2">
    <property type="entry name" value="PEROXISOMAL MEMBRANE PROTEIN LPX1"/>
    <property type="match status" value="1"/>
</dbReference>
<keyword evidence="2" id="KW-0378">Hydrolase</keyword>
<dbReference type="Gene3D" id="3.40.50.1820">
    <property type="entry name" value="alpha/beta hydrolase"/>
    <property type="match status" value="1"/>
</dbReference>
<reference evidence="2 3" key="1">
    <citation type="submission" date="2014-10" db="EMBL/GenBank/DDBJ databases">
        <title>Draft genome sequence of Actinoplanes utahensis NRRL 12052.</title>
        <authorList>
            <person name="Velasco-Bucheli B."/>
            <person name="del Cerro C."/>
            <person name="Hormigo D."/>
            <person name="Garcia J.L."/>
            <person name="Acebal C."/>
            <person name="Arroyo M."/>
            <person name="de la Mata I."/>
        </authorList>
    </citation>
    <scope>NUCLEOTIDE SEQUENCE [LARGE SCALE GENOMIC DNA]</scope>
    <source>
        <strain evidence="2 3">NRRL 12052</strain>
    </source>
</reference>
<dbReference type="STRING" id="1869.MB27_08725"/>